<comment type="caution">
    <text evidence="1">The sequence shown here is derived from an EMBL/GenBank/DDBJ whole genome shotgun (WGS) entry which is preliminary data.</text>
</comment>
<reference evidence="1 2" key="1">
    <citation type="submission" date="2015-10" db="EMBL/GenBank/DDBJ databases">
        <title>Genome analyses suggest a sexual origin of heterokaryosis in a supposedly ancient asexual fungus.</title>
        <authorList>
            <person name="Ropars J."/>
            <person name="Sedzielewska K."/>
            <person name="Noel J."/>
            <person name="Charron P."/>
            <person name="Farinelli L."/>
            <person name="Marton T."/>
            <person name="Kruger M."/>
            <person name="Pelin A."/>
            <person name="Brachmann A."/>
            <person name="Corradi N."/>
        </authorList>
    </citation>
    <scope>NUCLEOTIDE SEQUENCE [LARGE SCALE GENOMIC DNA]</scope>
    <source>
        <strain evidence="1 2">A4</strain>
    </source>
</reference>
<gene>
    <name evidence="1" type="ORF">RhiirA4_462483</name>
</gene>
<proteinExistence type="predicted"/>
<dbReference type="AlphaFoldDB" id="A0A2I1GL12"/>
<dbReference type="VEuPathDB" id="FungiDB:RhiirFUN_012855"/>
<organism evidence="1 2">
    <name type="scientific">Rhizophagus irregularis</name>
    <dbReference type="NCBI Taxonomy" id="588596"/>
    <lineage>
        <taxon>Eukaryota</taxon>
        <taxon>Fungi</taxon>
        <taxon>Fungi incertae sedis</taxon>
        <taxon>Mucoromycota</taxon>
        <taxon>Glomeromycotina</taxon>
        <taxon>Glomeromycetes</taxon>
        <taxon>Glomerales</taxon>
        <taxon>Glomeraceae</taxon>
        <taxon>Rhizophagus</taxon>
    </lineage>
</organism>
<keyword evidence="2" id="KW-1185">Reference proteome</keyword>
<protein>
    <submittedName>
        <fullName evidence="1">Uncharacterized protein</fullName>
    </submittedName>
</protein>
<dbReference type="VEuPathDB" id="FungiDB:RhiirFUN_012854"/>
<dbReference type="VEuPathDB" id="FungiDB:RhiirA1_523819"/>
<name>A0A2I1GL12_9GLOM</name>
<dbReference type="EMBL" id="LLXI01000536">
    <property type="protein sequence ID" value="PKY47329.1"/>
    <property type="molecule type" value="Genomic_DNA"/>
</dbReference>
<accession>A0A2I1GL12</accession>
<dbReference type="Proteomes" id="UP000234323">
    <property type="component" value="Unassembled WGS sequence"/>
</dbReference>
<dbReference type="VEuPathDB" id="FungiDB:FUN_011571"/>
<evidence type="ECO:0000313" key="1">
    <source>
        <dbReference type="EMBL" id="PKY47329.1"/>
    </source>
</evidence>
<evidence type="ECO:0000313" key="2">
    <source>
        <dbReference type="Proteomes" id="UP000234323"/>
    </source>
</evidence>
<sequence>MAFMEPTNDINFSDLVKKIHGCIADMSIDKARIKAGYLIALEFVARVFYLILLKKLVMDLSPQQYLLAQINGGQMCIADIKYSLASYEFEIDDLESIFRISSRYLEEQLGGQPIFSIDKANIAITKYFFGDFRNLNGKPCGLLTPMVVFLFDQRASIVISGTSFSLEQKESVLSDVSKGVINEYLDEFGSFTIENIESYLRSLLELSECDLKSIEEFKCLIGHPCFASRLVVEIIRVENKYGENKSKQDVFKEAIKATIKAVDERLKSTLEKFIEVANDDISRYELDDRSRKLIDSGIAHLAENNNKSLVIDEPLAVDVVKTATNISDTSKGCTWQYLAQSKLMSFNGRTVANFVHTIYDDDIFEIGGIRKTNLPEWTNKAIINIKSYGDLEKLSWQLHDKFGKFKDDVMFIEMLLENPKNREYMLDPNIIMRPDGVYIGNNIDHSDDYWTLLISAKFYGSLLSGKGVSNDKRTTEWRYVYYEDGEDENTDQCEFLKNDAICTV</sequence>